<sequence>MIITELFLNSFGKFKNKTITLKDGFNIIYGDNEAGKTTIHKFIEGMLFGFFKPYSKKRIYSEDYDRYLPWDYPEYSGILKCIINEHAFRIERNFLKGSDEVKIFDEETGEDISHISEYDNITRLHQPTTTYMGLNSTVFNNTISISQGNSKSEEALSKEVKDSLINLGGSLDEDISIKKVLEKLDEKINDIGTEKRIKTSPLGKVVEEIEKLEKEKEKALSISIEVKDYQEKANSLLEEINQLNVKKNEIENKINLLEIYQAFQKYEKSKELLEEINELKVQLDEYENTKDLILCNSKENNPIFNNKNINEKLYKYEELEEEKNKLLYNNEYNSLMFLNTRAEEKLRSLRKMNMIKIISVMGIIVSFLLGLKISKTIYYISVFPFVVLVYSFFSSKELNKYVRNLKLQIGEMEGKDNSRKKTIEELEIEMEDILKIFKCKTKADLRRLAIDITEKDLTVKDDLEKKKSYERLSQLLESKKSLYNNILDNYSIEFLRKKSEGFTEAMEQSVEVLDKQTLLEDLSSINDIIIETKDELTRLEEKIRFLSNLTTELVQIEEEIIRKKNMQNEYENRREALILARSTIDKISKNIQRDFAPKLNSMVGEIIQSITSNKYHDVKITEGLNIKVVDPRNNKLVDVEKLSCGTIDQLYFGMRLGIINIIKGENNLPLILDDSFVQYDYDRLENILKLLSKEGLKRQIILFTCHEREKEILNKQGVNFNLVNL</sequence>
<dbReference type="RefSeq" id="WP_091729009.1">
    <property type="nucleotide sequence ID" value="NZ_FNQE01000013.1"/>
</dbReference>
<evidence type="ECO:0000313" key="5">
    <source>
        <dbReference type="Proteomes" id="UP000198625"/>
    </source>
</evidence>
<dbReference type="InterPro" id="IPR027417">
    <property type="entry name" value="P-loop_NTPase"/>
</dbReference>
<evidence type="ECO:0000259" key="3">
    <source>
        <dbReference type="Pfam" id="PF13514"/>
    </source>
</evidence>
<dbReference type="Proteomes" id="UP000198625">
    <property type="component" value="Unassembled WGS sequence"/>
</dbReference>
<keyword evidence="2" id="KW-0472">Membrane</keyword>
<name>A0A1H3P8E4_9FIRM</name>
<gene>
    <name evidence="4" type="ORF">SAMN05660462_01372</name>
</gene>
<protein>
    <submittedName>
        <fullName evidence="4">AAA domain-containing protein</fullName>
    </submittedName>
</protein>
<proteinExistence type="predicted"/>
<feature type="transmembrane region" description="Helical" evidence="2">
    <location>
        <begin position="354"/>
        <end position="371"/>
    </location>
</feature>
<dbReference type="Pfam" id="PF13514">
    <property type="entry name" value="AAA_27"/>
    <property type="match status" value="1"/>
</dbReference>
<feature type="domain" description="YhaN AAA" evidence="3">
    <location>
        <begin position="1"/>
        <end position="55"/>
    </location>
</feature>
<feature type="coiled-coil region" evidence="1">
    <location>
        <begin position="522"/>
        <end position="576"/>
    </location>
</feature>
<keyword evidence="2" id="KW-1133">Transmembrane helix</keyword>
<keyword evidence="5" id="KW-1185">Reference proteome</keyword>
<accession>A0A1H3P8E4</accession>
<feature type="coiled-coil region" evidence="1">
    <location>
        <begin position="202"/>
        <end position="329"/>
    </location>
</feature>
<keyword evidence="1" id="KW-0175">Coiled coil</keyword>
<evidence type="ECO:0000256" key="1">
    <source>
        <dbReference type="SAM" id="Coils"/>
    </source>
</evidence>
<organism evidence="4 5">
    <name type="scientific">Proteiniborus ethanoligenes</name>
    <dbReference type="NCBI Taxonomy" id="415015"/>
    <lineage>
        <taxon>Bacteria</taxon>
        <taxon>Bacillati</taxon>
        <taxon>Bacillota</taxon>
        <taxon>Clostridia</taxon>
        <taxon>Eubacteriales</taxon>
        <taxon>Proteiniborus</taxon>
    </lineage>
</organism>
<evidence type="ECO:0000313" key="4">
    <source>
        <dbReference type="EMBL" id="SDY96659.1"/>
    </source>
</evidence>
<dbReference type="PANTHER" id="PTHR41259">
    <property type="entry name" value="DOUBLE-STRAND BREAK REPAIR RAD50 ATPASE, PUTATIVE-RELATED"/>
    <property type="match status" value="1"/>
</dbReference>
<dbReference type="Gene3D" id="3.40.50.300">
    <property type="entry name" value="P-loop containing nucleotide triphosphate hydrolases"/>
    <property type="match status" value="2"/>
</dbReference>
<dbReference type="AlphaFoldDB" id="A0A1H3P8E4"/>
<keyword evidence="2" id="KW-0812">Transmembrane</keyword>
<dbReference type="SUPFAM" id="SSF52540">
    <property type="entry name" value="P-loop containing nucleoside triphosphate hydrolases"/>
    <property type="match status" value="1"/>
</dbReference>
<dbReference type="PANTHER" id="PTHR41259:SF1">
    <property type="entry name" value="DOUBLE-STRAND BREAK REPAIR RAD50 ATPASE, PUTATIVE-RELATED"/>
    <property type="match status" value="1"/>
</dbReference>
<reference evidence="4 5" key="1">
    <citation type="submission" date="2016-10" db="EMBL/GenBank/DDBJ databases">
        <authorList>
            <person name="de Groot N.N."/>
        </authorList>
    </citation>
    <scope>NUCLEOTIDE SEQUENCE [LARGE SCALE GENOMIC DNA]</scope>
    <source>
        <strain evidence="4 5">DSM 21650</strain>
    </source>
</reference>
<dbReference type="EMBL" id="FNQE01000013">
    <property type="protein sequence ID" value="SDY96659.1"/>
    <property type="molecule type" value="Genomic_DNA"/>
</dbReference>
<dbReference type="STRING" id="415015.SAMN05660462_01372"/>
<feature type="transmembrane region" description="Helical" evidence="2">
    <location>
        <begin position="377"/>
        <end position="393"/>
    </location>
</feature>
<dbReference type="OrthoDB" id="9764467at2"/>
<evidence type="ECO:0000256" key="2">
    <source>
        <dbReference type="SAM" id="Phobius"/>
    </source>
</evidence>
<dbReference type="InterPro" id="IPR038734">
    <property type="entry name" value="YhaN_AAA"/>
</dbReference>